<dbReference type="InterPro" id="IPR036034">
    <property type="entry name" value="PDZ_sf"/>
</dbReference>
<comment type="caution">
    <text evidence="1">The sequence shown here is derived from an EMBL/GenBank/DDBJ whole genome shotgun (WGS) entry which is preliminary data.</text>
</comment>
<reference evidence="1 2" key="1">
    <citation type="submission" date="2019-04" db="EMBL/GenBank/DDBJ databases">
        <authorList>
            <person name="Yang Y."/>
            <person name="Wei D."/>
        </authorList>
    </citation>
    <scope>NUCLEOTIDE SEQUENCE [LARGE SCALE GENOMIC DNA]</scope>
    <source>
        <strain evidence="1 2">L-1-4w-11</strain>
    </source>
</reference>
<sequence>MFLNRLKSLRSNVRRTVVAVVVAAAAIGAAPVADSDAASFEALRAADLRLATIGHRLATANAALCAERQPATGLVLHAIDQYRGDAQAAARAHFGFARPLGVMAVVPGSAGQRAGLRADDALASLAGVEAMKITGDAANHPETHRLLAAHRLIASQSPDAPVALSVERAGRAIALTLAAQPACRTRFELAVSDRVEARADGEMVQISTRALADNRADADLAALVAHELAHNILRHRARLDVAGVSRGLFAGVGGSGDRFRQSEIEADLLSVHLVANAGFAPAGVADFWSRFGRANTGLIQPGTHPGWRHRVAATRAEAAYIAKGQGAARVRTLVAWRDRPLDGNWRETAGLR</sequence>
<evidence type="ECO:0000313" key="1">
    <source>
        <dbReference type="EMBL" id="TKD50009.1"/>
    </source>
</evidence>
<organism evidence="1 2">
    <name type="scientific">Sphingomonas baiyangensis</name>
    <dbReference type="NCBI Taxonomy" id="2572576"/>
    <lineage>
        <taxon>Bacteria</taxon>
        <taxon>Pseudomonadati</taxon>
        <taxon>Pseudomonadota</taxon>
        <taxon>Alphaproteobacteria</taxon>
        <taxon>Sphingomonadales</taxon>
        <taxon>Sphingomonadaceae</taxon>
        <taxon>Sphingomonas</taxon>
    </lineage>
</organism>
<dbReference type="AlphaFoldDB" id="A0A4U1KZZ1"/>
<dbReference type="Gene3D" id="2.30.42.10">
    <property type="match status" value="1"/>
</dbReference>
<dbReference type="Proteomes" id="UP000309138">
    <property type="component" value="Unassembled WGS sequence"/>
</dbReference>
<keyword evidence="2" id="KW-1185">Reference proteome</keyword>
<gene>
    <name evidence="1" type="ORF">FBR43_03985</name>
</gene>
<dbReference type="RefSeq" id="WP_169542484.1">
    <property type="nucleotide sequence ID" value="NZ_SWKR01000002.1"/>
</dbReference>
<name>A0A4U1KZZ1_9SPHN</name>
<accession>A0A4U1KZZ1</accession>
<proteinExistence type="predicted"/>
<protein>
    <submittedName>
        <fullName evidence="1">Peptidase M48 family protein</fullName>
    </submittedName>
</protein>
<dbReference type="SUPFAM" id="SSF50156">
    <property type="entry name" value="PDZ domain-like"/>
    <property type="match status" value="1"/>
</dbReference>
<dbReference type="EMBL" id="SWKR01000002">
    <property type="protein sequence ID" value="TKD50009.1"/>
    <property type="molecule type" value="Genomic_DNA"/>
</dbReference>
<evidence type="ECO:0000313" key="2">
    <source>
        <dbReference type="Proteomes" id="UP000309138"/>
    </source>
</evidence>